<dbReference type="InterPro" id="IPR011990">
    <property type="entry name" value="TPR-like_helical_dom_sf"/>
</dbReference>
<feature type="domain" description="RING-type" evidence="3">
    <location>
        <begin position="93"/>
        <end position="139"/>
    </location>
</feature>
<keyword evidence="2" id="KW-0863">Zinc-finger</keyword>
<comment type="caution">
    <text evidence="4">The sequence shown here is derived from an EMBL/GenBank/DDBJ whole genome shotgun (WGS) entry which is preliminary data.</text>
</comment>
<organism evidence="4 5">
    <name type="scientific">Thalassiosira oceanica</name>
    <name type="common">Marine diatom</name>
    <dbReference type="NCBI Taxonomy" id="159749"/>
    <lineage>
        <taxon>Eukaryota</taxon>
        <taxon>Sar</taxon>
        <taxon>Stramenopiles</taxon>
        <taxon>Ochrophyta</taxon>
        <taxon>Bacillariophyta</taxon>
        <taxon>Coscinodiscophyceae</taxon>
        <taxon>Thalassiosirophycidae</taxon>
        <taxon>Thalassiosirales</taxon>
        <taxon>Thalassiosiraceae</taxon>
        <taxon>Thalassiosira</taxon>
    </lineage>
</organism>
<protein>
    <recommendedName>
        <fullName evidence="3">RING-type domain-containing protein</fullName>
    </recommendedName>
</protein>
<evidence type="ECO:0000256" key="1">
    <source>
        <dbReference type="ARBA" id="ARBA00038101"/>
    </source>
</evidence>
<evidence type="ECO:0000259" key="3">
    <source>
        <dbReference type="PROSITE" id="PS50089"/>
    </source>
</evidence>
<dbReference type="PANTHER" id="PTHR11102:SF160">
    <property type="entry name" value="ERAD-ASSOCIATED E3 UBIQUITIN-PROTEIN LIGASE COMPONENT HRD3"/>
    <property type="match status" value="1"/>
</dbReference>
<dbReference type="EMBL" id="AGNL01048486">
    <property type="protein sequence ID" value="EJK45479.1"/>
    <property type="molecule type" value="Genomic_DNA"/>
</dbReference>
<dbReference type="InterPro" id="IPR006597">
    <property type="entry name" value="Sel1-like"/>
</dbReference>
<dbReference type="PANTHER" id="PTHR11102">
    <property type="entry name" value="SEL-1-LIKE PROTEIN"/>
    <property type="match status" value="1"/>
</dbReference>
<evidence type="ECO:0000256" key="2">
    <source>
        <dbReference type="PROSITE-ProRule" id="PRU00175"/>
    </source>
</evidence>
<dbReference type="Gene3D" id="1.25.40.10">
    <property type="entry name" value="Tetratricopeptide repeat domain"/>
    <property type="match status" value="1"/>
</dbReference>
<dbReference type="Pfam" id="PF08238">
    <property type="entry name" value="Sel1"/>
    <property type="match status" value="3"/>
</dbReference>
<evidence type="ECO:0000313" key="5">
    <source>
        <dbReference type="Proteomes" id="UP000266841"/>
    </source>
</evidence>
<dbReference type="SUPFAM" id="SSF57850">
    <property type="entry name" value="RING/U-box"/>
    <property type="match status" value="1"/>
</dbReference>
<keyword evidence="5" id="KW-1185">Reference proteome</keyword>
<dbReference type="OrthoDB" id="27934at2759"/>
<dbReference type="eggNOG" id="ENOG502S2H7">
    <property type="taxonomic scope" value="Eukaryota"/>
</dbReference>
<accession>K0R2N5</accession>
<evidence type="ECO:0000313" key="4">
    <source>
        <dbReference type="EMBL" id="EJK45479.1"/>
    </source>
</evidence>
<dbReference type="Proteomes" id="UP000266841">
    <property type="component" value="Unassembled WGS sequence"/>
</dbReference>
<dbReference type="InterPro" id="IPR050767">
    <property type="entry name" value="Sel1_AlgK"/>
</dbReference>
<dbReference type="SMART" id="SM00671">
    <property type="entry name" value="SEL1"/>
    <property type="match status" value="3"/>
</dbReference>
<dbReference type="GO" id="GO:0008270">
    <property type="term" value="F:zinc ion binding"/>
    <property type="evidence" value="ECO:0007669"/>
    <property type="project" value="UniProtKB-KW"/>
</dbReference>
<proteinExistence type="inferred from homology"/>
<dbReference type="AlphaFoldDB" id="K0R2N5"/>
<dbReference type="PROSITE" id="PS50089">
    <property type="entry name" value="ZF_RING_2"/>
    <property type="match status" value="1"/>
</dbReference>
<keyword evidence="2" id="KW-0862">Zinc</keyword>
<keyword evidence="2" id="KW-0479">Metal-binding</keyword>
<reference evidence="4 5" key="1">
    <citation type="journal article" date="2012" name="Genome Biol.">
        <title>Genome and low-iron response of an oceanic diatom adapted to chronic iron limitation.</title>
        <authorList>
            <person name="Lommer M."/>
            <person name="Specht M."/>
            <person name="Roy A.S."/>
            <person name="Kraemer L."/>
            <person name="Andreson R."/>
            <person name="Gutowska M.A."/>
            <person name="Wolf J."/>
            <person name="Bergner S.V."/>
            <person name="Schilhabel M.B."/>
            <person name="Klostermeier U.C."/>
            <person name="Beiko R.G."/>
            <person name="Rosenstiel P."/>
            <person name="Hippler M."/>
            <person name="Laroche J."/>
        </authorList>
    </citation>
    <scope>NUCLEOTIDE SEQUENCE [LARGE SCALE GENOMIC DNA]</scope>
    <source>
        <strain evidence="4 5">CCMP1005</strain>
    </source>
</reference>
<dbReference type="SUPFAM" id="SSF81901">
    <property type="entry name" value="HCP-like"/>
    <property type="match status" value="1"/>
</dbReference>
<dbReference type="InterPro" id="IPR001841">
    <property type="entry name" value="Znf_RING"/>
</dbReference>
<gene>
    <name evidence="4" type="ORF">THAOC_35904</name>
</gene>
<sequence>MQTHALADADRPERSCQLGLQLSGDVHDPRPSSWERIKRKTLTSCAHQPRALIYNMSDEAAAADLAESADLAALNLHQRLMSSGHERPEGDACPICFDLIELPMKKHSRIKTCCMKNVCNGCILAAVLSGLNDMCEFCRTPIPDDDASKLAMVQKRVSKGNAEAINLLGDKYYSGTLGLAKNVPRAIELWTEAAELGSSEAHNSLGFVYCTGKGVEEDRPRGIRHWQQAAMKGDVESRNNLGIAEYKNGNYKLAVQHWLISAKLGHEDSLNGVKNMFMKGHATKAQYAGALLGYRDAVEEMKSPQREDAKRVGI</sequence>
<name>K0R2N5_THAOC</name>
<comment type="similarity">
    <text evidence="1">Belongs to the sel-1 family.</text>
</comment>